<accession>E0RTQ9</accession>
<name>E0RTQ9_WINT6</name>
<dbReference type="eggNOG" id="COG3439">
    <property type="taxonomic scope" value="Bacteria"/>
</dbReference>
<sequence>MDTPYAMKKTVASGVHEACEAVKEALSREGFGILCEIDVQATLRAKLGKEVEPYVILGACNPPLAHEALSLEEDIGLMLPCNVVVYRKEGHTVVAAIRPTRAMEVVGNPRLLEVASQVEEKLARVIEHVG</sequence>
<dbReference type="KEGG" id="sta:STHERM_c14940"/>
<dbReference type="CDD" id="cd14797">
    <property type="entry name" value="DUF302"/>
    <property type="match status" value="1"/>
</dbReference>
<evidence type="ECO:0000313" key="2">
    <source>
        <dbReference type="EMBL" id="ADN02434.1"/>
    </source>
</evidence>
<gene>
    <name evidence="2" type="ordered locus">STHERM_c14940</name>
</gene>
<feature type="domain" description="DUF302" evidence="1">
    <location>
        <begin position="37"/>
        <end position="99"/>
    </location>
</feature>
<organism evidence="2 3">
    <name type="scientific">Winmispira thermophila (strain ATCC 49972 / DSM 6192 / RI 19.B1)</name>
    <name type="common">Spirochaeta thermophila</name>
    <dbReference type="NCBI Taxonomy" id="665571"/>
    <lineage>
        <taxon>Bacteria</taxon>
        <taxon>Pseudomonadati</taxon>
        <taxon>Spirochaetota</taxon>
        <taxon>Spirochaetia</taxon>
        <taxon>Winmispirales</taxon>
        <taxon>Winmispiraceae</taxon>
        <taxon>Winmispira</taxon>
    </lineage>
</organism>
<evidence type="ECO:0000259" key="1">
    <source>
        <dbReference type="Pfam" id="PF03625"/>
    </source>
</evidence>
<dbReference type="RefSeq" id="WP_013314274.1">
    <property type="nucleotide sequence ID" value="NC_014484.1"/>
</dbReference>
<reference key="1">
    <citation type="submission" date="2009-08" db="EMBL/GenBank/DDBJ databases">
        <title>The genome sequence of Spirochaeta thermophila DSM6192.</title>
        <authorList>
            <person name="Angelov A."/>
            <person name="Mientus M."/>
            <person name="Wittenberg S."/>
            <person name="Lehmann R."/>
            <person name="Liesegang H."/>
            <person name="Daniel R."/>
            <person name="Liebl W."/>
        </authorList>
    </citation>
    <scope>NUCLEOTIDE SEQUENCE</scope>
    <source>
        <strain>DSM 6192</strain>
    </source>
</reference>
<reference evidence="2 3" key="2">
    <citation type="journal article" date="2010" name="J. Bacteriol.">
        <title>Genome sequence of the polysaccharide-degrading, thermophilic anaerobe Spirochaeta thermophila DSM 6192.</title>
        <authorList>
            <person name="Angelov A."/>
            <person name="Liebl S."/>
            <person name="Ballschmiter M."/>
            <person name="Bomeke M."/>
            <person name="Lehmann R."/>
            <person name="Liesegang H."/>
            <person name="Daniel R."/>
            <person name="Liebl W."/>
        </authorList>
    </citation>
    <scope>NUCLEOTIDE SEQUENCE [LARGE SCALE GENOMIC DNA]</scope>
    <source>
        <strain evidence="3">ATCC 49972 / DSM 6192 / RI 19.B1</strain>
    </source>
</reference>
<dbReference type="Gene3D" id="3.30.310.70">
    <property type="entry name" value="TT1751-like domain"/>
    <property type="match status" value="1"/>
</dbReference>
<dbReference type="Proteomes" id="UP000001296">
    <property type="component" value="Chromosome"/>
</dbReference>
<proteinExistence type="predicted"/>
<dbReference type="PANTHER" id="PTHR38342">
    <property type="entry name" value="SLR5037 PROTEIN"/>
    <property type="match status" value="1"/>
</dbReference>
<dbReference type="Pfam" id="PF03625">
    <property type="entry name" value="DUF302"/>
    <property type="match status" value="1"/>
</dbReference>
<dbReference type="PIRSF" id="PIRSF021774">
    <property type="entry name" value="UCP021774"/>
    <property type="match status" value="1"/>
</dbReference>
<dbReference type="SUPFAM" id="SSF103247">
    <property type="entry name" value="TT1751-like"/>
    <property type="match status" value="1"/>
</dbReference>
<dbReference type="PANTHER" id="PTHR38342:SF1">
    <property type="entry name" value="SLR5037 PROTEIN"/>
    <property type="match status" value="1"/>
</dbReference>
<evidence type="ECO:0000313" key="3">
    <source>
        <dbReference type="Proteomes" id="UP000001296"/>
    </source>
</evidence>
<dbReference type="InterPro" id="IPR035923">
    <property type="entry name" value="TT1751-like_sf"/>
</dbReference>
<protein>
    <recommendedName>
        <fullName evidence="1">DUF302 domain-containing protein</fullName>
    </recommendedName>
</protein>
<dbReference type="InterPro" id="IPR016796">
    <property type="entry name" value="UCP021774"/>
</dbReference>
<dbReference type="InterPro" id="IPR005180">
    <property type="entry name" value="DUF302"/>
</dbReference>
<dbReference type="EMBL" id="CP001698">
    <property type="protein sequence ID" value="ADN02434.1"/>
    <property type="molecule type" value="Genomic_DNA"/>
</dbReference>
<dbReference type="HOGENOM" id="CLU_126998_1_0_12"/>
<dbReference type="PaxDb" id="665571-STHERM_c14940"/>
<dbReference type="AlphaFoldDB" id="E0RTQ9"/>